<sequence length="397" mass="43349">MSVNDNKGAHSSSSEQQSSLLSAARTTEQHVSPIHHPASDLAVYAASMSDSSISSVCGAVAGLASGIVSCPFDVIKTRLQAQGGFNHGLKRSPGATKVYKGMTATGKAIWQEGGIRAMYRGLSPSLLGLTSTWAVYMTAYERSKEFWKPKFDNKWIAHIVASVTAGACSTIVTNPIWVIKTRLMTQQVSPRSTVGGGLAPWHYKSTWDAAQKMFRNEGIGTFYSGLSPALLGLTHVAIQFPLYEYLRLKFTGLEMGQSSQKDSYGHTSTNWIGTSGASFISKICATCATYPHEILRTRLQTQQRMHPPDTPYQTESHGRLVRPPGGSSSDGMRNVLRYRGLVRTFNTILQEEGWRAFYNGMGTNLVRTVPAAMTTMIVFEASKTAFSRLQEQGRVDA</sequence>
<dbReference type="EMBL" id="JAWDJW010000713">
    <property type="protein sequence ID" value="KAK3080144.1"/>
    <property type="molecule type" value="Genomic_DNA"/>
</dbReference>
<evidence type="ECO:0000313" key="1">
    <source>
        <dbReference type="EMBL" id="KAK3080144.1"/>
    </source>
</evidence>
<name>A0ACC3DU09_9PEZI</name>
<organism evidence="1 2">
    <name type="scientific">Coniosporium uncinatum</name>
    <dbReference type="NCBI Taxonomy" id="93489"/>
    <lineage>
        <taxon>Eukaryota</taxon>
        <taxon>Fungi</taxon>
        <taxon>Dikarya</taxon>
        <taxon>Ascomycota</taxon>
        <taxon>Pezizomycotina</taxon>
        <taxon>Dothideomycetes</taxon>
        <taxon>Dothideomycetes incertae sedis</taxon>
        <taxon>Coniosporium</taxon>
    </lineage>
</organism>
<evidence type="ECO:0000313" key="2">
    <source>
        <dbReference type="Proteomes" id="UP001186974"/>
    </source>
</evidence>
<proteinExistence type="predicted"/>
<gene>
    <name evidence="1" type="ORF">LTS18_003002</name>
</gene>
<accession>A0ACC3DU09</accession>
<dbReference type="Proteomes" id="UP001186974">
    <property type="component" value="Unassembled WGS sequence"/>
</dbReference>
<keyword evidence="2" id="KW-1185">Reference proteome</keyword>
<protein>
    <submittedName>
        <fullName evidence="1">Uncharacterized protein</fullName>
    </submittedName>
</protein>
<comment type="caution">
    <text evidence="1">The sequence shown here is derived from an EMBL/GenBank/DDBJ whole genome shotgun (WGS) entry which is preliminary data.</text>
</comment>
<reference evidence="1" key="1">
    <citation type="submission" date="2024-09" db="EMBL/GenBank/DDBJ databases">
        <title>Black Yeasts Isolated from many extreme environments.</title>
        <authorList>
            <person name="Coleine C."/>
            <person name="Stajich J.E."/>
            <person name="Selbmann L."/>
        </authorList>
    </citation>
    <scope>NUCLEOTIDE SEQUENCE</scope>
    <source>
        <strain evidence="1">CCFEE 5737</strain>
    </source>
</reference>